<keyword evidence="1" id="KW-0812">Transmembrane</keyword>
<keyword evidence="1" id="KW-1133">Transmembrane helix</keyword>
<evidence type="ECO:0000256" key="1">
    <source>
        <dbReference type="SAM" id="Phobius"/>
    </source>
</evidence>
<organism evidence="2 3">
    <name type="scientific">Gilvimarinus gilvus</name>
    <dbReference type="NCBI Taxonomy" id="3058038"/>
    <lineage>
        <taxon>Bacteria</taxon>
        <taxon>Pseudomonadati</taxon>
        <taxon>Pseudomonadota</taxon>
        <taxon>Gammaproteobacteria</taxon>
        <taxon>Cellvibrionales</taxon>
        <taxon>Cellvibrionaceae</taxon>
        <taxon>Gilvimarinus</taxon>
    </lineage>
</organism>
<sequence length="70" mass="7531">MMKNDIAKAISISSVWISIAIIFAFGIFDFNWTGGFSIIIMTTISVCVLLAAWLSTRSIVGSGDGEKSVQ</sequence>
<keyword evidence="3" id="KW-1185">Reference proteome</keyword>
<evidence type="ECO:0000313" key="2">
    <source>
        <dbReference type="EMBL" id="MDX6847794.1"/>
    </source>
</evidence>
<accession>A0ABU4RXV6</accession>
<gene>
    <name evidence="2" type="ORF">SCD92_00390</name>
</gene>
<dbReference type="Proteomes" id="UP001273505">
    <property type="component" value="Unassembled WGS sequence"/>
</dbReference>
<dbReference type="RefSeq" id="WP_319835044.1">
    <property type="nucleotide sequence ID" value="NZ_JAXAFO010000001.1"/>
</dbReference>
<evidence type="ECO:0000313" key="3">
    <source>
        <dbReference type="Proteomes" id="UP001273505"/>
    </source>
</evidence>
<keyword evidence="1" id="KW-0472">Membrane</keyword>
<reference evidence="2 3" key="1">
    <citation type="submission" date="2023-11" db="EMBL/GenBank/DDBJ databases">
        <title>Gilvimarinus fulvus sp. nov., isolated from the surface of Kelp.</title>
        <authorList>
            <person name="Sun Y.Y."/>
            <person name="Gong Y."/>
            <person name="Du Z.J."/>
        </authorList>
    </citation>
    <scope>NUCLEOTIDE SEQUENCE [LARGE SCALE GENOMIC DNA]</scope>
    <source>
        <strain evidence="2 3">SDUM040013</strain>
    </source>
</reference>
<dbReference type="EMBL" id="JAXAFO010000001">
    <property type="protein sequence ID" value="MDX6847794.1"/>
    <property type="molecule type" value="Genomic_DNA"/>
</dbReference>
<name>A0ABU4RXV6_9GAMM</name>
<proteinExistence type="predicted"/>
<feature type="transmembrane region" description="Helical" evidence="1">
    <location>
        <begin position="9"/>
        <end position="28"/>
    </location>
</feature>
<protein>
    <submittedName>
        <fullName evidence="2">Uncharacterized protein</fullName>
    </submittedName>
</protein>
<feature type="transmembrane region" description="Helical" evidence="1">
    <location>
        <begin position="34"/>
        <end position="54"/>
    </location>
</feature>
<comment type="caution">
    <text evidence="2">The sequence shown here is derived from an EMBL/GenBank/DDBJ whole genome shotgun (WGS) entry which is preliminary data.</text>
</comment>